<dbReference type="EMBL" id="LUGG01000025">
    <property type="protein sequence ID" value="OBZ67127.1"/>
    <property type="molecule type" value="Genomic_DNA"/>
</dbReference>
<evidence type="ECO:0000313" key="2">
    <source>
        <dbReference type="EMBL" id="OBZ67127.1"/>
    </source>
</evidence>
<dbReference type="OrthoDB" id="3064241at2759"/>
<keyword evidence="3" id="KW-1185">Reference proteome</keyword>
<sequence length="101" mass="11698">MVPTNDFELPDEIPPFLEEKFLENNPTEDAIALFWVPDPYTRRSGRMRRAQDISLAVICQNLNYLHLDYNVNFEASQTLTTKECKQSRSEMHSICVAKFSA</sequence>
<evidence type="ECO:0000259" key="1">
    <source>
        <dbReference type="Pfam" id="PF08083"/>
    </source>
</evidence>
<dbReference type="Pfam" id="PF08083">
    <property type="entry name" value="PROCN"/>
    <property type="match status" value="1"/>
</dbReference>
<dbReference type="STRING" id="5627.A0A1C7LSV3"/>
<dbReference type="InterPro" id="IPR012592">
    <property type="entry name" value="PROCN"/>
</dbReference>
<protein>
    <recommendedName>
        <fullName evidence="1">PROCN domain-containing protein</fullName>
    </recommendedName>
</protein>
<dbReference type="GO" id="GO:0005682">
    <property type="term" value="C:U5 snRNP"/>
    <property type="evidence" value="ECO:0007669"/>
    <property type="project" value="TreeGrafter"/>
</dbReference>
<dbReference type="GO" id="GO:0030620">
    <property type="term" value="F:U2 snRNA binding"/>
    <property type="evidence" value="ECO:0007669"/>
    <property type="project" value="TreeGrafter"/>
</dbReference>
<dbReference type="GO" id="GO:0071013">
    <property type="term" value="C:catalytic step 2 spliceosome"/>
    <property type="evidence" value="ECO:0007669"/>
    <property type="project" value="TreeGrafter"/>
</dbReference>
<feature type="domain" description="PROCN" evidence="1">
    <location>
        <begin position="59"/>
        <end position="89"/>
    </location>
</feature>
<dbReference type="GO" id="GO:0000244">
    <property type="term" value="P:spliceosomal tri-snRNP complex assembly"/>
    <property type="evidence" value="ECO:0007669"/>
    <property type="project" value="TreeGrafter"/>
</dbReference>
<comment type="caution">
    <text evidence="2">The sequence shown here is derived from an EMBL/GenBank/DDBJ whole genome shotgun (WGS) entry which is preliminary data.</text>
</comment>
<dbReference type="PANTHER" id="PTHR11140">
    <property type="entry name" value="PRE-MRNA SPLICING FACTOR PRP8"/>
    <property type="match status" value="1"/>
</dbReference>
<accession>A0A1C7LSV3</accession>
<name>A0A1C7LSV3_GRIFR</name>
<dbReference type="Proteomes" id="UP000092993">
    <property type="component" value="Unassembled WGS sequence"/>
</dbReference>
<reference evidence="2 3" key="1">
    <citation type="submission" date="2016-03" db="EMBL/GenBank/DDBJ databases">
        <title>Whole genome sequencing of Grifola frondosa 9006-11.</title>
        <authorList>
            <person name="Min B."/>
            <person name="Park H."/>
            <person name="Kim J.-G."/>
            <person name="Cho H."/>
            <person name="Oh Y.-L."/>
            <person name="Kong W.-S."/>
            <person name="Choi I.-G."/>
        </authorList>
    </citation>
    <scope>NUCLEOTIDE SEQUENCE [LARGE SCALE GENOMIC DNA]</scope>
    <source>
        <strain evidence="2 3">9006-11</strain>
    </source>
</reference>
<dbReference type="GO" id="GO:0030623">
    <property type="term" value="F:U5 snRNA binding"/>
    <property type="evidence" value="ECO:0007669"/>
    <property type="project" value="TreeGrafter"/>
</dbReference>
<dbReference type="PANTHER" id="PTHR11140:SF0">
    <property type="entry name" value="PRE-MRNA-PROCESSING-SPLICING FACTOR 8"/>
    <property type="match status" value="1"/>
</dbReference>
<proteinExistence type="predicted"/>
<organism evidence="2 3">
    <name type="scientific">Grifola frondosa</name>
    <name type="common">Maitake</name>
    <name type="synonym">Polyporus frondosus</name>
    <dbReference type="NCBI Taxonomy" id="5627"/>
    <lineage>
        <taxon>Eukaryota</taxon>
        <taxon>Fungi</taxon>
        <taxon>Dikarya</taxon>
        <taxon>Basidiomycota</taxon>
        <taxon>Agaricomycotina</taxon>
        <taxon>Agaricomycetes</taxon>
        <taxon>Polyporales</taxon>
        <taxon>Grifolaceae</taxon>
        <taxon>Grifola</taxon>
    </lineage>
</organism>
<dbReference type="GO" id="GO:0030619">
    <property type="term" value="F:U1 snRNA binding"/>
    <property type="evidence" value="ECO:0007669"/>
    <property type="project" value="TreeGrafter"/>
</dbReference>
<dbReference type="AlphaFoldDB" id="A0A1C7LSV3"/>
<dbReference type="GO" id="GO:0097157">
    <property type="term" value="F:pre-mRNA intronic binding"/>
    <property type="evidence" value="ECO:0007669"/>
    <property type="project" value="TreeGrafter"/>
</dbReference>
<gene>
    <name evidence="2" type="ORF">A0H81_12926</name>
</gene>
<evidence type="ECO:0000313" key="3">
    <source>
        <dbReference type="Proteomes" id="UP000092993"/>
    </source>
</evidence>
<dbReference type="InterPro" id="IPR027652">
    <property type="entry name" value="PRP8"/>
</dbReference>
<dbReference type="GO" id="GO:0017070">
    <property type="term" value="F:U6 snRNA binding"/>
    <property type="evidence" value="ECO:0007669"/>
    <property type="project" value="TreeGrafter"/>
</dbReference>